<reference evidence="3" key="1">
    <citation type="journal article" date="2019" name="Int. J. Syst. Evol. Microbiol.">
        <title>The Global Catalogue of Microorganisms (GCM) 10K type strain sequencing project: providing services to taxonomists for standard genome sequencing and annotation.</title>
        <authorList>
            <consortium name="The Broad Institute Genomics Platform"/>
            <consortium name="The Broad Institute Genome Sequencing Center for Infectious Disease"/>
            <person name="Wu L."/>
            <person name="Ma J."/>
        </authorList>
    </citation>
    <scope>NUCLEOTIDE SEQUENCE [LARGE SCALE GENOMIC DNA]</scope>
    <source>
        <strain evidence="3">JCM 9687</strain>
    </source>
</reference>
<name>A0ABP6RLC0_9PSEU</name>
<dbReference type="CDD" id="cd07812">
    <property type="entry name" value="SRPBCC"/>
    <property type="match status" value="1"/>
</dbReference>
<protein>
    <recommendedName>
        <fullName evidence="4">SRPBCC family protein</fullName>
    </recommendedName>
</protein>
<feature type="compositionally biased region" description="Basic and acidic residues" evidence="1">
    <location>
        <begin position="18"/>
        <end position="33"/>
    </location>
</feature>
<evidence type="ECO:0000256" key="1">
    <source>
        <dbReference type="SAM" id="MobiDB-lite"/>
    </source>
</evidence>
<dbReference type="Gene3D" id="3.30.530.20">
    <property type="match status" value="1"/>
</dbReference>
<gene>
    <name evidence="2" type="ORF">GCM10020366_11070</name>
</gene>
<evidence type="ECO:0000313" key="2">
    <source>
        <dbReference type="EMBL" id="GAA3354429.1"/>
    </source>
</evidence>
<organism evidence="2 3">
    <name type="scientific">Saccharopolyspora gregorii</name>
    <dbReference type="NCBI Taxonomy" id="33914"/>
    <lineage>
        <taxon>Bacteria</taxon>
        <taxon>Bacillati</taxon>
        <taxon>Actinomycetota</taxon>
        <taxon>Actinomycetes</taxon>
        <taxon>Pseudonocardiales</taxon>
        <taxon>Pseudonocardiaceae</taxon>
        <taxon>Saccharopolyspora</taxon>
    </lineage>
</organism>
<dbReference type="Proteomes" id="UP001500483">
    <property type="component" value="Unassembled WGS sequence"/>
</dbReference>
<evidence type="ECO:0000313" key="3">
    <source>
        <dbReference type="Proteomes" id="UP001500483"/>
    </source>
</evidence>
<evidence type="ECO:0008006" key="4">
    <source>
        <dbReference type="Google" id="ProtNLM"/>
    </source>
</evidence>
<accession>A0ABP6RLC0</accession>
<feature type="region of interest" description="Disordered" evidence="1">
    <location>
        <begin position="18"/>
        <end position="63"/>
    </location>
</feature>
<dbReference type="RefSeq" id="WP_425565588.1">
    <property type="nucleotide sequence ID" value="NZ_BAAAYK010000034.1"/>
</dbReference>
<dbReference type="EMBL" id="BAAAYK010000034">
    <property type="protein sequence ID" value="GAA3354429.1"/>
    <property type="molecule type" value="Genomic_DNA"/>
</dbReference>
<dbReference type="InterPro" id="IPR023393">
    <property type="entry name" value="START-like_dom_sf"/>
</dbReference>
<keyword evidence="3" id="KW-1185">Reference proteome</keyword>
<dbReference type="SUPFAM" id="SSF55961">
    <property type="entry name" value="Bet v1-like"/>
    <property type="match status" value="1"/>
</dbReference>
<comment type="caution">
    <text evidence="2">The sequence shown here is derived from an EMBL/GenBank/DDBJ whole genome shotgun (WGS) entry which is preliminary data.</text>
</comment>
<sequence length="246" mass="26313">MFPWLCEVVLHDLRDPSHPARVVEKGSPGREVGDPAAELARLSDPRSAGRAAEPAEPVPRRASGQVAVLQRQLDIAGDQLRAPGRSTGGVSRVGNAQLRLEVPVRAAPEQVGAAATDWSRQVEWMLGTSVHVVSGDGGLGTTLAAFTGLRGVGFLDTMEIIEMRRPLCCRVRHTGGLVSGEGGFRVIGHCQADESTFVWWRGPVRPTGTGALWPVVRPAFSWGLRRSLDRFADFCPSTGRAPGDPA</sequence>
<proteinExistence type="predicted"/>